<dbReference type="InterPro" id="IPR010607">
    <property type="entry name" value="DUF1194"/>
</dbReference>
<feature type="chain" id="PRO_5025392918" evidence="1">
    <location>
        <begin position="23"/>
        <end position="221"/>
    </location>
</feature>
<organism evidence="2 3">
    <name type="scientific">Pseudoroseicyclus tamaricis</name>
    <dbReference type="NCBI Taxonomy" id="2705421"/>
    <lineage>
        <taxon>Bacteria</taxon>
        <taxon>Pseudomonadati</taxon>
        <taxon>Pseudomonadota</taxon>
        <taxon>Alphaproteobacteria</taxon>
        <taxon>Rhodobacterales</taxon>
        <taxon>Paracoccaceae</taxon>
        <taxon>Pseudoroseicyclus</taxon>
    </lineage>
</organism>
<sequence length="221" mass="23193">MIRRPAPLACLLASLLVRPALACDTALVLAIDVSNSVDAAEYRLQVDGMADALADPEILQAAVDGQVAIAVLQWSGVGRQEVSIPWRRIGVAADALALSAEARALPRAFTLSDTAPAEAVMAGLALFGEVPDCRRRIIDVSGDGTPNAGGSVPAARTAAEQAGVTINGLAIESLGRGQPITSFFARRLVTGDGFVITARGHRDYPEAIRRKILREISRVFG</sequence>
<proteinExistence type="predicted"/>
<comment type="caution">
    <text evidence="2">The sequence shown here is derived from an EMBL/GenBank/DDBJ whole genome shotgun (WGS) entry which is preliminary data.</text>
</comment>
<reference evidence="2 3" key="1">
    <citation type="submission" date="2020-02" db="EMBL/GenBank/DDBJ databases">
        <title>Pseudoroseicyclus tamarix, sp. nov., isolated from offshore sediment of a Tamarix chinensis forest.</title>
        <authorList>
            <person name="Gai Y."/>
        </authorList>
    </citation>
    <scope>NUCLEOTIDE SEQUENCE [LARGE SCALE GENOMIC DNA]</scope>
    <source>
        <strain evidence="2 3">CLL3-39</strain>
    </source>
</reference>
<keyword evidence="1" id="KW-0732">Signal</keyword>
<dbReference type="Proteomes" id="UP000474757">
    <property type="component" value="Unassembled WGS sequence"/>
</dbReference>
<dbReference type="Gene3D" id="3.40.50.410">
    <property type="entry name" value="von Willebrand factor, type A domain"/>
    <property type="match status" value="1"/>
</dbReference>
<accession>A0A6B2JUR2</accession>
<dbReference type="InterPro" id="IPR036465">
    <property type="entry name" value="vWFA_dom_sf"/>
</dbReference>
<evidence type="ECO:0000313" key="3">
    <source>
        <dbReference type="Proteomes" id="UP000474757"/>
    </source>
</evidence>
<keyword evidence="3" id="KW-1185">Reference proteome</keyword>
<name>A0A6B2JUR2_9RHOB</name>
<protein>
    <submittedName>
        <fullName evidence="2">DUF1194 domain-containing protein</fullName>
    </submittedName>
</protein>
<dbReference type="SUPFAM" id="SSF53300">
    <property type="entry name" value="vWA-like"/>
    <property type="match status" value="1"/>
</dbReference>
<dbReference type="EMBL" id="JAAGAB010000003">
    <property type="protein sequence ID" value="NDV01645.1"/>
    <property type="molecule type" value="Genomic_DNA"/>
</dbReference>
<evidence type="ECO:0000256" key="1">
    <source>
        <dbReference type="SAM" id="SignalP"/>
    </source>
</evidence>
<dbReference type="RefSeq" id="WP_163893900.1">
    <property type="nucleotide sequence ID" value="NZ_JAAFYS010000003.1"/>
</dbReference>
<dbReference type="AlphaFoldDB" id="A0A6B2JUR2"/>
<dbReference type="Pfam" id="PF06707">
    <property type="entry name" value="DUF1194"/>
    <property type="match status" value="1"/>
</dbReference>
<evidence type="ECO:0000313" key="2">
    <source>
        <dbReference type="EMBL" id="NDV01645.1"/>
    </source>
</evidence>
<gene>
    <name evidence="2" type="ORF">GZA08_11790</name>
</gene>
<feature type="signal peptide" evidence="1">
    <location>
        <begin position="1"/>
        <end position="22"/>
    </location>
</feature>